<gene>
    <name evidence="2" type="ORF">MSAN_01318800</name>
</gene>
<dbReference type="Proteomes" id="UP000623467">
    <property type="component" value="Unassembled WGS sequence"/>
</dbReference>
<feature type="compositionally biased region" description="Polar residues" evidence="1">
    <location>
        <begin position="127"/>
        <end position="136"/>
    </location>
</feature>
<sequence length="302" mass="32829">MDKTKTQRCSLKPRVRPVITPPQTKIRARVRPPKPSGEEESSEIVPNPPQAEWESAVAELAEVLSQPEIWQRVPEGEHRLRGGEGKSGGGGDAFKNMGQGCRDGSRGDAGAGTSPMAPRAANGGGTPTHTDAAPSTRNGARMCRLVGTLGIRRVLNLYPCKSLNKLDQLLICPKVALTLLSAMTSFSQVRSPTSNTSATMHSKNHVVTYDIGCAWARPNFHLAAHRSHDLVFRDVTPSSEGEVTECARRLDHHGENTGILEKIWSMCKLIGLELELEDDEFEDEMPGLVPAQPARSLVKSKM</sequence>
<accession>A0A8H7D3C2</accession>
<protein>
    <submittedName>
        <fullName evidence="2">Uncharacterized protein</fullName>
    </submittedName>
</protein>
<dbReference type="EMBL" id="JACAZH010000010">
    <property type="protein sequence ID" value="KAF7357238.1"/>
    <property type="molecule type" value="Genomic_DNA"/>
</dbReference>
<comment type="caution">
    <text evidence="2">The sequence shown here is derived from an EMBL/GenBank/DDBJ whole genome shotgun (WGS) entry which is preliminary data.</text>
</comment>
<evidence type="ECO:0000313" key="3">
    <source>
        <dbReference type="Proteomes" id="UP000623467"/>
    </source>
</evidence>
<name>A0A8H7D3C2_9AGAR</name>
<evidence type="ECO:0000313" key="2">
    <source>
        <dbReference type="EMBL" id="KAF7357238.1"/>
    </source>
</evidence>
<reference evidence="2" key="1">
    <citation type="submission" date="2020-05" db="EMBL/GenBank/DDBJ databases">
        <title>Mycena genomes resolve the evolution of fungal bioluminescence.</title>
        <authorList>
            <person name="Tsai I.J."/>
        </authorList>
    </citation>
    <scope>NUCLEOTIDE SEQUENCE</scope>
    <source>
        <strain evidence="2">160909Yilan</strain>
    </source>
</reference>
<feature type="compositionally biased region" description="Basic and acidic residues" evidence="1">
    <location>
        <begin position="74"/>
        <end position="84"/>
    </location>
</feature>
<evidence type="ECO:0000256" key="1">
    <source>
        <dbReference type="SAM" id="MobiDB-lite"/>
    </source>
</evidence>
<feature type="region of interest" description="Disordered" evidence="1">
    <location>
        <begin position="1"/>
        <end position="49"/>
    </location>
</feature>
<organism evidence="2 3">
    <name type="scientific">Mycena sanguinolenta</name>
    <dbReference type="NCBI Taxonomy" id="230812"/>
    <lineage>
        <taxon>Eukaryota</taxon>
        <taxon>Fungi</taxon>
        <taxon>Dikarya</taxon>
        <taxon>Basidiomycota</taxon>
        <taxon>Agaricomycotina</taxon>
        <taxon>Agaricomycetes</taxon>
        <taxon>Agaricomycetidae</taxon>
        <taxon>Agaricales</taxon>
        <taxon>Marasmiineae</taxon>
        <taxon>Mycenaceae</taxon>
        <taxon>Mycena</taxon>
    </lineage>
</organism>
<feature type="region of interest" description="Disordered" evidence="1">
    <location>
        <begin position="68"/>
        <end position="136"/>
    </location>
</feature>
<keyword evidence="3" id="KW-1185">Reference proteome</keyword>
<proteinExistence type="predicted"/>
<dbReference type="AlphaFoldDB" id="A0A8H7D3C2"/>